<proteinExistence type="inferred from homology"/>
<dbReference type="InterPro" id="IPR015943">
    <property type="entry name" value="WD40/YVTN_repeat-like_dom_sf"/>
</dbReference>
<comment type="function">
    <text evidence="1 7">Component of the RIX1 complex required for processing of ITS2 sequences from 35S pre-rRNA.</text>
</comment>
<keyword evidence="10" id="KW-1185">Reference proteome</keyword>
<dbReference type="eggNOG" id="KOG0646">
    <property type="taxonomic scope" value="Eukaryota"/>
</dbReference>
<evidence type="ECO:0000313" key="9">
    <source>
        <dbReference type="EMBL" id="CCG21019.1"/>
    </source>
</evidence>
<dbReference type="Proteomes" id="UP000005018">
    <property type="component" value="Chromosome 1"/>
</dbReference>
<evidence type="ECO:0000256" key="1">
    <source>
        <dbReference type="ARBA" id="ARBA00002355"/>
    </source>
</evidence>
<keyword evidence="4 7" id="KW-0853">WD repeat</keyword>
<evidence type="ECO:0000256" key="8">
    <source>
        <dbReference type="SAM" id="Coils"/>
    </source>
</evidence>
<dbReference type="KEGG" id="cot:CORT_0A06330"/>
<keyword evidence="7" id="KW-0539">Nucleus</keyword>
<dbReference type="GO" id="GO:0120330">
    <property type="term" value="C:rixosome complex"/>
    <property type="evidence" value="ECO:0007669"/>
    <property type="project" value="UniProtKB-UniRule"/>
</dbReference>
<comment type="similarity">
    <text evidence="2 7">Belongs to the WD repeat IPI3/WDR18 family.</text>
</comment>
<keyword evidence="7" id="KW-0698">rRNA processing</keyword>
<dbReference type="InterPro" id="IPR019775">
    <property type="entry name" value="WD40_repeat_CS"/>
</dbReference>
<dbReference type="SUPFAM" id="SSF50978">
    <property type="entry name" value="WD40 repeat-like"/>
    <property type="match status" value="1"/>
</dbReference>
<evidence type="ECO:0000256" key="3">
    <source>
        <dbReference type="ARBA" id="ARBA00011141"/>
    </source>
</evidence>
<evidence type="ECO:0000256" key="7">
    <source>
        <dbReference type="RuleBase" id="RU369067"/>
    </source>
</evidence>
<evidence type="ECO:0000256" key="6">
    <source>
        <dbReference type="ARBA" id="ARBA00026229"/>
    </source>
</evidence>
<organism evidence="9 10">
    <name type="scientific">Candida orthopsilosis (strain 90-125)</name>
    <name type="common">Yeast</name>
    <dbReference type="NCBI Taxonomy" id="1136231"/>
    <lineage>
        <taxon>Eukaryota</taxon>
        <taxon>Fungi</taxon>
        <taxon>Dikarya</taxon>
        <taxon>Ascomycota</taxon>
        <taxon>Saccharomycotina</taxon>
        <taxon>Pichiomycetes</taxon>
        <taxon>Debaryomycetaceae</taxon>
        <taxon>Candida/Lodderomyces clade</taxon>
        <taxon>Candida</taxon>
    </lineage>
</organism>
<gene>
    <name evidence="9" type="ORF">CORT_0A06330</name>
</gene>
<keyword evidence="8" id="KW-0175">Coiled coil</keyword>
<name>H8WY72_CANO9</name>
<dbReference type="GO" id="GO:0006261">
    <property type="term" value="P:DNA-templated DNA replication"/>
    <property type="evidence" value="ECO:0007669"/>
    <property type="project" value="TreeGrafter"/>
</dbReference>
<sequence>MDEVLFYISQGDQTDSKKSAAESFAYTSSIHSSKQYQSYRHASSPLRGTCITGIGPGERIFTCDSKKALINVYSHGKEGIDQRIPVPEALTTLHVIHHPQLDTKASDDEVLHEKPNFRIPWLLCGGSKSGKLYIWEISSGDLLCVKEAHYQGISVIESSSCKTFLITGGEDARCLVWNLADLISIYGNNNNGGDENGQDHLRSVKPYWAIAENTLPITDVNLNPTGVINDLKLYTSSKDGTVRIFDIMTKTQLTTFILPHSVECLTRDPANRALYVGLSNGQIKMIPLYKFNPHTSVLEGVGGMNKIITIDPHDPNLTTTFVQHQDSSSSVLQICISMDGTSLISGDSKGQVYVSDIVTKQTIKSFASLNFPVAYIHLQTISTKSLDATANNVRSDKKHRMVPTLKRVLASSDPVEHTLFMDIPEPITIDEDDEDDESNGGFGSWLEAKRIEELQFKNLSDIDSTVKTIGKNNNNDAANSSPNNTNLELKLKKVSEAYTDLRTKYEELLKEHAKLLDDK</sequence>
<dbReference type="InterPro" id="IPR045227">
    <property type="entry name" value="WDR18/Ipi3/RID3"/>
</dbReference>
<dbReference type="InterPro" id="IPR001680">
    <property type="entry name" value="WD40_rpt"/>
</dbReference>
<dbReference type="PROSITE" id="PS00678">
    <property type="entry name" value="WD_REPEATS_1"/>
    <property type="match status" value="1"/>
</dbReference>
<dbReference type="EMBL" id="HE681719">
    <property type="protein sequence ID" value="CCG21019.1"/>
    <property type="molecule type" value="Genomic_DNA"/>
</dbReference>
<evidence type="ECO:0000256" key="4">
    <source>
        <dbReference type="ARBA" id="ARBA00022574"/>
    </source>
</evidence>
<reference evidence="9 10" key="1">
    <citation type="journal article" date="2012" name="PLoS ONE">
        <title>Sequence and analysis of the genome of the pathogenic yeast Candida orthopsilosis.</title>
        <authorList>
            <person name="Riccombeni A."/>
            <person name="Vidanes G."/>
            <person name="Proux-Wera E."/>
            <person name="Wolfe K.H."/>
            <person name="Butler G."/>
        </authorList>
    </citation>
    <scope>NUCLEOTIDE SEQUENCE [LARGE SCALE GENOMIC DNA]</scope>
    <source>
        <strain evidence="9 10">Co 90-125</strain>
    </source>
</reference>
<evidence type="ECO:0000256" key="5">
    <source>
        <dbReference type="ARBA" id="ARBA00022737"/>
    </source>
</evidence>
<comment type="subcellular location">
    <subcellularLocation>
        <location evidence="7">Nucleus</location>
    </subcellularLocation>
</comment>
<feature type="coiled-coil region" evidence="8">
    <location>
        <begin position="484"/>
        <end position="518"/>
    </location>
</feature>
<evidence type="ECO:0000256" key="2">
    <source>
        <dbReference type="ARBA" id="ARBA00010143"/>
    </source>
</evidence>
<dbReference type="PANTHER" id="PTHR18763">
    <property type="entry name" value="WD-REPEAT PROTEIN 18"/>
    <property type="match status" value="1"/>
</dbReference>
<dbReference type="Gene3D" id="2.130.10.10">
    <property type="entry name" value="YVTN repeat-like/Quinoprotein amine dehydrogenase"/>
    <property type="match status" value="2"/>
</dbReference>
<evidence type="ECO:0000313" key="10">
    <source>
        <dbReference type="Proteomes" id="UP000005018"/>
    </source>
</evidence>
<dbReference type="GO" id="GO:0006364">
    <property type="term" value="P:rRNA processing"/>
    <property type="evidence" value="ECO:0007669"/>
    <property type="project" value="UniProtKB-UniRule"/>
</dbReference>
<dbReference type="Pfam" id="PF00400">
    <property type="entry name" value="WD40"/>
    <property type="match status" value="2"/>
</dbReference>
<dbReference type="SMART" id="SM00320">
    <property type="entry name" value="WD40"/>
    <property type="match status" value="4"/>
</dbReference>
<dbReference type="GeneID" id="14537753"/>
<dbReference type="PANTHER" id="PTHR18763:SF0">
    <property type="entry name" value="WD REPEAT-CONTAINING PROTEIN 18"/>
    <property type="match status" value="1"/>
</dbReference>
<accession>H8WY72</accession>
<keyword evidence="5" id="KW-0677">Repeat</keyword>
<dbReference type="OrthoDB" id="756370at2759"/>
<dbReference type="RefSeq" id="XP_003866459.1">
    <property type="nucleotide sequence ID" value="XM_003866411.1"/>
</dbReference>
<dbReference type="InterPro" id="IPR036322">
    <property type="entry name" value="WD40_repeat_dom_sf"/>
</dbReference>
<dbReference type="GO" id="GO:0005656">
    <property type="term" value="C:nuclear pre-replicative complex"/>
    <property type="evidence" value="ECO:0007669"/>
    <property type="project" value="TreeGrafter"/>
</dbReference>
<dbReference type="AlphaFoldDB" id="H8WY72"/>
<protein>
    <recommendedName>
        <fullName evidence="6 7">Pre-rRNA-processing protein IPI3</fullName>
    </recommendedName>
</protein>
<comment type="subunit">
    <text evidence="3 7">Component of the RIX1 complex, composed of IPI1, RIX1/IPI2 and IPI3 in a 1:2:2 stoichiometry. The complex interacts (via RIX1) with MDN1 (via its hexameric AAA ATPase ring) and the pre-60S ribosome particles.</text>
</comment>
<dbReference type="HOGENOM" id="CLU_029749_4_0_1"/>